<accession>A0A9Q1IM62</accession>
<gene>
    <name evidence="2" type="ORF">SKAU_G00299550</name>
</gene>
<feature type="compositionally biased region" description="Polar residues" evidence="1">
    <location>
        <begin position="51"/>
        <end position="60"/>
    </location>
</feature>
<evidence type="ECO:0000256" key="1">
    <source>
        <dbReference type="SAM" id="MobiDB-lite"/>
    </source>
</evidence>
<evidence type="ECO:0000313" key="3">
    <source>
        <dbReference type="Proteomes" id="UP001152622"/>
    </source>
</evidence>
<keyword evidence="3" id="KW-1185">Reference proteome</keyword>
<protein>
    <submittedName>
        <fullName evidence="2">Uncharacterized protein</fullName>
    </submittedName>
</protein>
<feature type="compositionally biased region" description="Basic and acidic residues" evidence="1">
    <location>
        <begin position="40"/>
        <end position="50"/>
    </location>
</feature>
<dbReference type="Proteomes" id="UP001152622">
    <property type="component" value="Chromosome 12"/>
</dbReference>
<name>A0A9Q1IM62_SYNKA</name>
<dbReference type="EMBL" id="JAINUF010000012">
    <property type="protein sequence ID" value="KAJ8345762.1"/>
    <property type="molecule type" value="Genomic_DNA"/>
</dbReference>
<proteinExistence type="predicted"/>
<organism evidence="2 3">
    <name type="scientific">Synaphobranchus kaupii</name>
    <name type="common">Kaup's arrowtooth eel</name>
    <dbReference type="NCBI Taxonomy" id="118154"/>
    <lineage>
        <taxon>Eukaryota</taxon>
        <taxon>Metazoa</taxon>
        <taxon>Chordata</taxon>
        <taxon>Craniata</taxon>
        <taxon>Vertebrata</taxon>
        <taxon>Euteleostomi</taxon>
        <taxon>Actinopterygii</taxon>
        <taxon>Neopterygii</taxon>
        <taxon>Teleostei</taxon>
        <taxon>Anguilliformes</taxon>
        <taxon>Synaphobranchidae</taxon>
        <taxon>Synaphobranchus</taxon>
    </lineage>
</organism>
<feature type="region of interest" description="Disordered" evidence="1">
    <location>
        <begin position="40"/>
        <end position="101"/>
    </location>
</feature>
<comment type="caution">
    <text evidence="2">The sequence shown here is derived from an EMBL/GenBank/DDBJ whole genome shotgun (WGS) entry which is preliminary data.</text>
</comment>
<reference evidence="2" key="1">
    <citation type="journal article" date="2023" name="Science">
        <title>Genome structures resolve the early diversification of teleost fishes.</title>
        <authorList>
            <person name="Parey E."/>
            <person name="Louis A."/>
            <person name="Montfort J."/>
            <person name="Bouchez O."/>
            <person name="Roques C."/>
            <person name="Iampietro C."/>
            <person name="Lluch J."/>
            <person name="Castinel A."/>
            <person name="Donnadieu C."/>
            <person name="Desvignes T."/>
            <person name="Floi Bucao C."/>
            <person name="Jouanno E."/>
            <person name="Wen M."/>
            <person name="Mejri S."/>
            <person name="Dirks R."/>
            <person name="Jansen H."/>
            <person name="Henkel C."/>
            <person name="Chen W.J."/>
            <person name="Zahm M."/>
            <person name="Cabau C."/>
            <person name="Klopp C."/>
            <person name="Thompson A.W."/>
            <person name="Robinson-Rechavi M."/>
            <person name="Braasch I."/>
            <person name="Lecointre G."/>
            <person name="Bobe J."/>
            <person name="Postlethwait J.H."/>
            <person name="Berthelot C."/>
            <person name="Roest Crollius H."/>
            <person name="Guiguen Y."/>
        </authorList>
    </citation>
    <scope>NUCLEOTIDE SEQUENCE</scope>
    <source>
        <strain evidence="2">WJC10195</strain>
    </source>
</reference>
<dbReference type="AlphaFoldDB" id="A0A9Q1IM62"/>
<evidence type="ECO:0000313" key="2">
    <source>
        <dbReference type="EMBL" id="KAJ8345762.1"/>
    </source>
</evidence>
<sequence>MRGEPGVNDFRGVEKVQESVGKPLLCAVLKALTGSERQREALAAAKEKENVSSPHVSQTLPAPPISASGYGPGTTSASQRRALITAEDRREIGQDFSSHTA</sequence>